<organism evidence="2 3">
    <name type="scientific">Rattus norvegicus</name>
    <name type="common">Rat</name>
    <dbReference type="NCBI Taxonomy" id="10116"/>
    <lineage>
        <taxon>Eukaryota</taxon>
        <taxon>Metazoa</taxon>
        <taxon>Chordata</taxon>
        <taxon>Craniata</taxon>
        <taxon>Vertebrata</taxon>
        <taxon>Euteleostomi</taxon>
        <taxon>Mammalia</taxon>
        <taxon>Eutheria</taxon>
        <taxon>Euarchontoglires</taxon>
        <taxon>Glires</taxon>
        <taxon>Rodentia</taxon>
        <taxon>Myomorpha</taxon>
        <taxon>Muroidea</taxon>
        <taxon>Muridae</taxon>
        <taxon>Murinae</taxon>
        <taxon>Rattus</taxon>
    </lineage>
</organism>
<name>A6J3K8_RAT</name>
<dbReference type="AlphaFoldDB" id="A6J3K8"/>
<sequence length="43" mass="4887">MFHGKRKDPVASILDRELDKGKCGRNHLPQGRGPSPKIIYIQE</sequence>
<reference evidence="3" key="1">
    <citation type="submission" date="2005-09" db="EMBL/GenBank/DDBJ databases">
        <authorList>
            <person name="Mural R.J."/>
            <person name="Li P.W."/>
            <person name="Adams M.D."/>
            <person name="Amanatides P.G."/>
            <person name="Baden-Tillson H."/>
            <person name="Barnstead M."/>
            <person name="Chin S.H."/>
            <person name="Dew I."/>
            <person name="Evans C.A."/>
            <person name="Ferriera S."/>
            <person name="Flanigan M."/>
            <person name="Fosler C."/>
            <person name="Glodek A."/>
            <person name="Gu Z."/>
            <person name="Holt R.A."/>
            <person name="Jennings D."/>
            <person name="Kraft C.L."/>
            <person name="Lu F."/>
            <person name="Nguyen T."/>
            <person name="Nusskern D.R."/>
            <person name="Pfannkoch C.M."/>
            <person name="Sitter C."/>
            <person name="Sutton G.G."/>
            <person name="Venter J.C."/>
            <person name="Wang Z."/>
            <person name="Woodage T."/>
            <person name="Zheng X.H."/>
            <person name="Zhong F."/>
        </authorList>
    </citation>
    <scope>NUCLEOTIDE SEQUENCE [LARGE SCALE GENOMIC DNA]</scope>
    <source>
        <strain>BN</strain>
        <strain evidence="3">Sprague-Dawley</strain>
    </source>
</reference>
<gene>
    <name evidence="2" type="ORF">rCG_62910</name>
</gene>
<feature type="region of interest" description="Disordered" evidence="1">
    <location>
        <begin position="21"/>
        <end position="43"/>
    </location>
</feature>
<proteinExistence type="predicted"/>
<dbReference type="EMBL" id="CH473974">
    <property type="protein sequence ID" value="EDL76490.1"/>
    <property type="molecule type" value="Genomic_DNA"/>
</dbReference>
<protein>
    <submittedName>
        <fullName evidence="2">RCG62910</fullName>
    </submittedName>
</protein>
<evidence type="ECO:0000256" key="1">
    <source>
        <dbReference type="SAM" id="MobiDB-lite"/>
    </source>
</evidence>
<evidence type="ECO:0000313" key="2">
    <source>
        <dbReference type="EMBL" id="EDL76490.1"/>
    </source>
</evidence>
<dbReference type="Proteomes" id="UP000234681">
    <property type="component" value="Chromosome 18"/>
</dbReference>
<evidence type="ECO:0000313" key="3">
    <source>
        <dbReference type="Proteomes" id="UP000234681"/>
    </source>
</evidence>
<accession>A6J3K8</accession>